<dbReference type="InterPro" id="IPR007197">
    <property type="entry name" value="rSAM"/>
</dbReference>
<protein>
    <recommendedName>
        <fullName evidence="6">Radical SAM core domain-containing protein</fullName>
    </recommendedName>
</protein>
<dbReference type="SUPFAM" id="SSF102114">
    <property type="entry name" value="Radical SAM enzymes"/>
    <property type="match status" value="1"/>
</dbReference>
<dbReference type="InterPro" id="IPR006638">
    <property type="entry name" value="Elp3/MiaA/NifB-like_rSAM"/>
</dbReference>
<dbReference type="RefSeq" id="WP_214187796.1">
    <property type="nucleotide sequence ID" value="NZ_BSDS01000001.1"/>
</dbReference>
<dbReference type="AlphaFoldDB" id="A0A9W6L9X2"/>
<dbReference type="SFLD" id="SFLDS00029">
    <property type="entry name" value="Radical_SAM"/>
    <property type="match status" value="1"/>
</dbReference>
<evidence type="ECO:0000256" key="4">
    <source>
        <dbReference type="ARBA" id="ARBA00023004"/>
    </source>
</evidence>
<dbReference type="InterPro" id="IPR058240">
    <property type="entry name" value="rSAM_sf"/>
</dbReference>
<keyword evidence="8" id="KW-1185">Reference proteome</keyword>
<dbReference type="GO" id="GO:0051536">
    <property type="term" value="F:iron-sulfur cluster binding"/>
    <property type="evidence" value="ECO:0007669"/>
    <property type="project" value="UniProtKB-KW"/>
</dbReference>
<keyword evidence="5" id="KW-0411">Iron-sulfur</keyword>
<dbReference type="InterPro" id="IPR013785">
    <property type="entry name" value="Aldolase_TIM"/>
</dbReference>
<dbReference type="EMBL" id="BSDS01000001">
    <property type="protein sequence ID" value="GLI36807.1"/>
    <property type="molecule type" value="Genomic_DNA"/>
</dbReference>
<comment type="cofactor">
    <cofactor evidence="1">
        <name>[4Fe-4S] cluster</name>
        <dbReference type="ChEBI" id="CHEBI:49883"/>
    </cofactor>
</comment>
<dbReference type="CDD" id="cd01335">
    <property type="entry name" value="Radical_SAM"/>
    <property type="match status" value="1"/>
</dbReference>
<evidence type="ECO:0000313" key="7">
    <source>
        <dbReference type="EMBL" id="GLI36807.1"/>
    </source>
</evidence>
<dbReference type="Gene3D" id="3.20.20.70">
    <property type="entry name" value="Aldolase class I"/>
    <property type="match status" value="1"/>
</dbReference>
<dbReference type="SMART" id="SM00729">
    <property type="entry name" value="Elp3"/>
    <property type="match status" value="1"/>
</dbReference>
<evidence type="ECO:0000256" key="2">
    <source>
        <dbReference type="ARBA" id="ARBA00022691"/>
    </source>
</evidence>
<keyword evidence="4" id="KW-0408">Iron</keyword>
<dbReference type="Proteomes" id="UP001144352">
    <property type="component" value="Unassembled WGS sequence"/>
</dbReference>
<reference evidence="7" key="1">
    <citation type="submission" date="2022-12" db="EMBL/GenBank/DDBJ databases">
        <title>Reference genome sequencing for broad-spectrum identification of bacterial and archaeal isolates by mass spectrometry.</title>
        <authorList>
            <person name="Sekiguchi Y."/>
            <person name="Tourlousse D.M."/>
        </authorList>
    </citation>
    <scope>NUCLEOTIDE SEQUENCE</scope>
    <source>
        <strain evidence="7">H2</strain>
    </source>
</reference>
<evidence type="ECO:0000313" key="8">
    <source>
        <dbReference type="Proteomes" id="UP001144352"/>
    </source>
</evidence>
<dbReference type="Pfam" id="PF04055">
    <property type="entry name" value="Radical_SAM"/>
    <property type="match status" value="1"/>
</dbReference>
<dbReference type="InterPro" id="IPR050377">
    <property type="entry name" value="Radical_SAM_PqqE_MftC-like"/>
</dbReference>
<name>A0A9W6L9X2_9BACT</name>
<dbReference type="PANTHER" id="PTHR11228:SF7">
    <property type="entry name" value="PQQA PEPTIDE CYCLASE"/>
    <property type="match status" value="1"/>
</dbReference>
<evidence type="ECO:0000256" key="3">
    <source>
        <dbReference type="ARBA" id="ARBA00022723"/>
    </source>
</evidence>
<keyword evidence="2" id="KW-0949">S-adenosyl-L-methionine</keyword>
<evidence type="ECO:0000259" key="6">
    <source>
        <dbReference type="PROSITE" id="PS51918"/>
    </source>
</evidence>
<dbReference type="PANTHER" id="PTHR11228">
    <property type="entry name" value="RADICAL SAM DOMAIN PROTEIN"/>
    <property type="match status" value="1"/>
</dbReference>
<evidence type="ECO:0000256" key="1">
    <source>
        <dbReference type="ARBA" id="ARBA00001966"/>
    </source>
</evidence>
<feature type="domain" description="Radical SAM core" evidence="6">
    <location>
        <begin position="3"/>
        <end position="212"/>
    </location>
</feature>
<organism evidence="7 8">
    <name type="scientific">Geobacter hydrogenophilus</name>
    <dbReference type="NCBI Taxonomy" id="40983"/>
    <lineage>
        <taxon>Bacteria</taxon>
        <taxon>Pseudomonadati</taxon>
        <taxon>Thermodesulfobacteriota</taxon>
        <taxon>Desulfuromonadia</taxon>
        <taxon>Geobacterales</taxon>
        <taxon>Geobacteraceae</taxon>
        <taxon>Geobacter</taxon>
    </lineage>
</organism>
<comment type="caution">
    <text evidence="7">The sequence shown here is derived from an EMBL/GenBank/DDBJ whole genome shotgun (WGS) entry which is preliminary data.</text>
</comment>
<proteinExistence type="predicted"/>
<accession>A0A9W6L9X2</accession>
<dbReference type="SFLD" id="SFLDG01067">
    <property type="entry name" value="SPASM/twitch_domain_containing"/>
    <property type="match status" value="1"/>
</dbReference>
<sequence>MTLHLPPAICFRVTRSCNARCGFCLAPPTGDHQPAEALMQRIDWLLSHGVKTIHFCGGEPTIHPALPQLLAHAHARGAKTKLTTNAITISDALLPLLRATGTQVKVSLHGDREHHNSIVDVDAFDHTTGNLSRLIAAGVPTSVQTTVIAGGTWVVAWMIDFCLEHRVRRLSILPFIPRGNGFERQDEFGLRQSQRRELHDLVTAKRRALSNRLDIRWLDFTARPVHVVEPGGDVVLEGATGTNDEVLCRIP</sequence>
<dbReference type="GO" id="GO:0003824">
    <property type="term" value="F:catalytic activity"/>
    <property type="evidence" value="ECO:0007669"/>
    <property type="project" value="InterPro"/>
</dbReference>
<dbReference type="GO" id="GO:0046872">
    <property type="term" value="F:metal ion binding"/>
    <property type="evidence" value="ECO:0007669"/>
    <property type="project" value="UniProtKB-KW"/>
</dbReference>
<gene>
    <name evidence="7" type="ORF">GHYDROH2_03080</name>
</gene>
<keyword evidence="3" id="KW-0479">Metal-binding</keyword>
<dbReference type="PROSITE" id="PS51918">
    <property type="entry name" value="RADICAL_SAM"/>
    <property type="match status" value="1"/>
</dbReference>
<evidence type="ECO:0000256" key="5">
    <source>
        <dbReference type="ARBA" id="ARBA00023014"/>
    </source>
</evidence>